<comment type="caution">
    <text evidence="3">The sequence shown here is derived from an EMBL/GenBank/DDBJ whole genome shotgun (WGS) entry which is preliminary data.</text>
</comment>
<dbReference type="Pfam" id="PF13116">
    <property type="entry name" value="YhdP"/>
    <property type="match status" value="1"/>
</dbReference>
<dbReference type="InterPro" id="IPR025263">
    <property type="entry name" value="YhdP_central"/>
</dbReference>
<feature type="domain" description="YhdP central" evidence="2">
    <location>
        <begin position="4"/>
        <end position="685"/>
    </location>
</feature>
<gene>
    <name evidence="3" type="ORF">BGC07_06225</name>
</gene>
<accession>A0ABX3A8Z5</accession>
<protein>
    <recommendedName>
        <fullName evidence="2">YhdP central domain-containing protein</fullName>
    </recommendedName>
</protein>
<keyword evidence="1" id="KW-0812">Transmembrane</keyword>
<dbReference type="InterPro" id="IPR011836">
    <property type="entry name" value="YhdP"/>
</dbReference>
<proteinExistence type="predicted"/>
<sequence length="702" mass="78759">MRWRFWAWLCIDTILVLALMLGATAYFLHNELRQPKIWLERFAKSQGVTLKVASVKTVDDSLLSPAFEVKDLEISNEKQGWSAKIKYDHVHFNLLKSLWHWRLSTNDIIVRDATVNFDIDQAHFEKKAKRSPLSIFPWLNAQKKVNFSNVRLNLQRGKVKDSLNFNVLWDSSAKATSRLKLLATGARDEKISVTAEVKKTSLGGLKSANIHLQAQKLLLSWFSLAKIKVAKQDYRIDTDARFSGNLENAQFSARFSLQGARVSALQSVKGVFKGHISDDKAQFLLPELRVNGQSYPKPISLNLDYSGFSWKINSTGLALKPLVPLTYLFDTTGLKYQNELDRLSTLQGYISNISGYWQSNRRWKLTVDLVDLGVLPSEHQPGVTGVSGKLILKADQTIFDMFSPKLHWLWSKAEKRQTPLLNIRAKIQLNRLTSATELTVSQINIHNKQAQLGGRVNIFFHDQESPVITSRLNYSLITPEAVKAFLPRQGVNPELFVWLQKALVAGKVKGIAVLNGPLSSFPFTNGEGQFFVQFDVSDGSLDTTYGWPLITQGDARVTFAGPKLTITGKKGLMAGLWLRDLNLEMPDIMPGVPTDLYIQGHSRFDVAKGIALLADSPLKKLVKNIKASAGQGVINLKLKIPFGYKDKNKPSNINGQLDLKNTAVDFTDKKVALTNLFGDFSFNEKGQVFVKKRTSCHLWATC</sequence>
<dbReference type="EMBL" id="MDTU01000001">
    <property type="protein sequence ID" value="ODN42599.1"/>
    <property type="molecule type" value="Genomic_DNA"/>
</dbReference>
<name>A0ABX3A8Z5_9GAMM</name>
<dbReference type="RefSeq" id="WP_069312395.1">
    <property type="nucleotide sequence ID" value="NZ_MDTU01000001.1"/>
</dbReference>
<feature type="transmembrane region" description="Helical" evidence="1">
    <location>
        <begin position="6"/>
        <end position="28"/>
    </location>
</feature>
<keyword evidence="1" id="KW-0472">Membrane</keyword>
<evidence type="ECO:0000259" key="2">
    <source>
        <dbReference type="Pfam" id="PF13116"/>
    </source>
</evidence>
<dbReference type="PANTHER" id="PTHR38690">
    <property type="entry name" value="PROTEASE-RELATED"/>
    <property type="match status" value="1"/>
</dbReference>
<organism evidence="3 4">
    <name type="scientific">Piscirickettsia litoralis</name>
    <dbReference type="NCBI Taxonomy" id="1891921"/>
    <lineage>
        <taxon>Bacteria</taxon>
        <taxon>Pseudomonadati</taxon>
        <taxon>Pseudomonadota</taxon>
        <taxon>Gammaproteobacteria</taxon>
        <taxon>Thiotrichales</taxon>
        <taxon>Piscirickettsiaceae</taxon>
        <taxon>Piscirickettsia</taxon>
    </lineage>
</organism>
<keyword evidence="4" id="KW-1185">Reference proteome</keyword>
<evidence type="ECO:0000313" key="4">
    <source>
        <dbReference type="Proteomes" id="UP000094329"/>
    </source>
</evidence>
<dbReference type="Proteomes" id="UP000094329">
    <property type="component" value="Unassembled WGS sequence"/>
</dbReference>
<evidence type="ECO:0000256" key="1">
    <source>
        <dbReference type="SAM" id="Phobius"/>
    </source>
</evidence>
<keyword evidence="1" id="KW-1133">Transmembrane helix</keyword>
<evidence type="ECO:0000313" key="3">
    <source>
        <dbReference type="EMBL" id="ODN42599.1"/>
    </source>
</evidence>
<reference evidence="3 4" key="1">
    <citation type="submission" date="2016-08" db="EMBL/GenBank/DDBJ databases">
        <title>Draft genome sequence of Candidatus Piscirickettsia litoralis, from seawater.</title>
        <authorList>
            <person name="Wan X."/>
            <person name="Lee A.J."/>
            <person name="Hou S."/>
            <person name="Donachie S.P."/>
        </authorList>
    </citation>
    <scope>NUCLEOTIDE SEQUENCE [LARGE SCALE GENOMIC DNA]</scope>
    <source>
        <strain evidence="3 4">Y2</strain>
    </source>
</reference>
<dbReference type="PANTHER" id="PTHR38690:SF1">
    <property type="entry name" value="PROTEASE"/>
    <property type="match status" value="1"/>
</dbReference>